<evidence type="ECO:0000259" key="10">
    <source>
        <dbReference type="PROSITE" id="PS51352"/>
    </source>
</evidence>
<feature type="active site" description="Nucleophile" evidence="8">
    <location>
        <position position="33"/>
    </location>
</feature>
<evidence type="ECO:0000313" key="12">
    <source>
        <dbReference type="Proteomes" id="UP000007030"/>
    </source>
</evidence>
<evidence type="ECO:0000256" key="2">
    <source>
        <dbReference type="ARBA" id="ARBA00022448"/>
    </source>
</evidence>
<feature type="disulfide bond" description="Redox-active" evidence="9">
    <location>
        <begin position="30"/>
        <end position="33"/>
    </location>
</feature>
<proteinExistence type="inferred from homology"/>
<dbReference type="PROSITE" id="PS51352">
    <property type="entry name" value="THIOREDOXIN_2"/>
    <property type="match status" value="1"/>
</dbReference>
<dbReference type="GO" id="GO:0005829">
    <property type="term" value="C:cytosol"/>
    <property type="evidence" value="ECO:0007669"/>
    <property type="project" value="TreeGrafter"/>
</dbReference>
<keyword evidence="12" id="KW-1185">Reference proteome</keyword>
<dbReference type="OrthoDB" id="9790390at2"/>
<name>F2NKX6_MARHT</name>
<evidence type="ECO:0000256" key="4">
    <source>
        <dbReference type="ARBA" id="ARBA00023157"/>
    </source>
</evidence>
<keyword evidence="5 9" id="KW-0676">Redox-active center</keyword>
<reference evidence="11 12" key="1">
    <citation type="journal article" date="2012" name="Stand. Genomic Sci.">
        <title>Complete genome sequence of the aerobic, heterotroph Marinithermus hydrothermalis type strain (T1(T)) from a deep-sea hydrothermal vent chimney.</title>
        <authorList>
            <person name="Copeland A."/>
            <person name="Gu W."/>
            <person name="Yasawong M."/>
            <person name="Lapidus A."/>
            <person name="Lucas S."/>
            <person name="Deshpande S."/>
            <person name="Pagani I."/>
            <person name="Tapia R."/>
            <person name="Cheng J.F."/>
            <person name="Goodwin L.A."/>
            <person name="Pitluck S."/>
            <person name="Liolios K."/>
            <person name="Ivanova N."/>
            <person name="Mavromatis K."/>
            <person name="Mikhailova N."/>
            <person name="Pati A."/>
            <person name="Chen A."/>
            <person name="Palaniappan K."/>
            <person name="Land M."/>
            <person name="Pan C."/>
            <person name="Brambilla E.M."/>
            <person name="Rohde M."/>
            <person name="Tindall B.J."/>
            <person name="Sikorski J."/>
            <person name="Goker M."/>
            <person name="Detter J.C."/>
            <person name="Bristow J."/>
            <person name="Eisen J.A."/>
            <person name="Markowitz V."/>
            <person name="Hugenholtz P."/>
            <person name="Kyrpides N.C."/>
            <person name="Klenk H.P."/>
            <person name="Woyke T."/>
        </authorList>
    </citation>
    <scope>NUCLEOTIDE SEQUENCE [LARGE SCALE GENOMIC DNA]</scope>
    <source>
        <strain evidence="12">DSM 14884 / JCM 11576 / T1</strain>
    </source>
</reference>
<dbReference type="InterPro" id="IPR036249">
    <property type="entry name" value="Thioredoxin-like_sf"/>
</dbReference>
<dbReference type="PANTHER" id="PTHR45663">
    <property type="entry name" value="GEO12009P1"/>
    <property type="match status" value="1"/>
</dbReference>
<dbReference type="AlphaFoldDB" id="F2NKX6"/>
<evidence type="ECO:0000256" key="7">
    <source>
        <dbReference type="PIRNR" id="PIRNR000077"/>
    </source>
</evidence>
<feature type="site" description="Deprotonates C-terminal active site Cys" evidence="8">
    <location>
        <position position="24"/>
    </location>
</feature>
<comment type="similarity">
    <text evidence="1 7">Belongs to the thioredoxin family.</text>
</comment>
<dbReference type="RefSeq" id="WP_013703220.1">
    <property type="nucleotide sequence ID" value="NC_015387.1"/>
</dbReference>
<evidence type="ECO:0000256" key="6">
    <source>
        <dbReference type="NCBIfam" id="TIGR01068"/>
    </source>
</evidence>
<dbReference type="PIRSF" id="PIRSF000077">
    <property type="entry name" value="Thioredoxin"/>
    <property type="match status" value="1"/>
</dbReference>
<dbReference type="EMBL" id="CP002630">
    <property type="protein sequence ID" value="AEB11165.1"/>
    <property type="molecule type" value="Genomic_DNA"/>
</dbReference>
<dbReference type="GO" id="GO:0045454">
    <property type="term" value="P:cell redox homeostasis"/>
    <property type="evidence" value="ECO:0007669"/>
    <property type="project" value="TreeGrafter"/>
</dbReference>
<dbReference type="eggNOG" id="COG3118">
    <property type="taxonomic scope" value="Bacteria"/>
</dbReference>
<evidence type="ECO:0000256" key="5">
    <source>
        <dbReference type="ARBA" id="ARBA00023284"/>
    </source>
</evidence>
<dbReference type="Gene3D" id="3.40.30.10">
    <property type="entry name" value="Glutaredoxin"/>
    <property type="match status" value="1"/>
</dbReference>
<protein>
    <recommendedName>
        <fullName evidence="6 7">Thioredoxin</fullName>
    </recommendedName>
</protein>
<dbReference type="PRINTS" id="PR00421">
    <property type="entry name" value="THIOREDOXIN"/>
</dbReference>
<dbReference type="InterPro" id="IPR013766">
    <property type="entry name" value="Thioredoxin_domain"/>
</dbReference>
<feature type="site" description="Contributes to redox potential value" evidence="8">
    <location>
        <position position="31"/>
    </location>
</feature>
<dbReference type="InterPro" id="IPR017937">
    <property type="entry name" value="Thioredoxin_CS"/>
</dbReference>
<keyword evidence="2" id="KW-0813">Transport</keyword>
<dbReference type="KEGG" id="mhd:Marky_0413"/>
<dbReference type="SUPFAM" id="SSF52833">
    <property type="entry name" value="Thioredoxin-like"/>
    <property type="match status" value="1"/>
</dbReference>
<evidence type="ECO:0000313" key="11">
    <source>
        <dbReference type="EMBL" id="AEB11165.1"/>
    </source>
</evidence>
<evidence type="ECO:0000256" key="8">
    <source>
        <dbReference type="PIRSR" id="PIRSR000077-1"/>
    </source>
</evidence>
<dbReference type="Proteomes" id="UP000007030">
    <property type="component" value="Chromosome"/>
</dbReference>
<sequence length="109" mass="12357">MAEPIVVTDQNFDEVIKEGLVLVDFWAEWCGPCRMVAPVMEELAREYAGKLTVAKLDVDANPNTAMRYRVMSIPTIILFKDGEPVEVMIGAQPKRNFEARIQKYLPQEA</sequence>
<feature type="site" description="Contributes to redox potential value" evidence="8">
    <location>
        <position position="32"/>
    </location>
</feature>
<organism evidence="11 12">
    <name type="scientific">Marinithermus hydrothermalis (strain DSM 14884 / JCM 11576 / T1)</name>
    <dbReference type="NCBI Taxonomy" id="869210"/>
    <lineage>
        <taxon>Bacteria</taxon>
        <taxon>Thermotogati</taxon>
        <taxon>Deinococcota</taxon>
        <taxon>Deinococci</taxon>
        <taxon>Thermales</taxon>
        <taxon>Thermaceae</taxon>
        <taxon>Marinithermus</taxon>
    </lineage>
</organism>
<feature type="domain" description="Thioredoxin" evidence="10">
    <location>
        <begin position="1"/>
        <end position="106"/>
    </location>
</feature>
<dbReference type="FunFam" id="3.40.30.10:FF:000001">
    <property type="entry name" value="Thioredoxin"/>
    <property type="match status" value="1"/>
</dbReference>
<accession>F2NKX6</accession>
<keyword evidence="4 9" id="KW-1015">Disulfide bond</keyword>
<evidence type="ECO:0000256" key="3">
    <source>
        <dbReference type="ARBA" id="ARBA00022982"/>
    </source>
</evidence>
<evidence type="ECO:0000256" key="9">
    <source>
        <dbReference type="PIRSR" id="PIRSR000077-4"/>
    </source>
</evidence>
<dbReference type="NCBIfam" id="TIGR01068">
    <property type="entry name" value="thioredoxin"/>
    <property type="match status" value="1"/>
</dbReference>
<feature type="active site" description="Nucleophile" evidence="8">
    <location>
        <position position="30"/>
    </location>
</feature>
<dbReference type="PROSITE" id="PS00194">
    <property type="entry name" value="THIOREDOXIN_1"/>
    <property type="match status" value="1"/>
</dbReference>
<gene>
    <name evidence="11" type="ordered locus">Marky_0413</name>
</gene>
<dbReference type="PANTHER" id="PTHR45663:SF11">
    <property type="entry name" value="GEO12009P1"/>
    <property type="match status" value="1"/>
</dbReference>
<evidence type="ECO:0000256" key="1">
    <source>
        <dbReference type="ARBA" id="ARBA00008987"/>
    </source>
</evidence>
<dbReference type="CDD" id="cd02947">
    <property type="entry name" value="TRX_family"/>
    <property type="match status" value="1"/>
</dbReference>
<dbReference type="Pfam" id="PF00085">
    <property type="entry name" value="Thioredoxin"/>
    <property type="match status" value="1"/>
</dbReference>
<dbReference type="GO" id="GO:0015035">
    <property type="term" value="F:protein-disulfide reductase activity"/>
    <property type="evidence" value="ECO:0007669"/>
    <property type="project" value="UniProtKB-UniRule"/>
</dbReference>
<dbReference type="HOGENOM" id="CLU_090389_10_2_0"/>
<keyword evidence="3" id="KW-0249">Electron transport</keyword>
<dbReference type="STRING" id="869210.Marky_0413"/>
<dbReference type="InterPro" id="IPR005746">
    <property type="entry name" value="Thioredoxin"/>
</dbReference>